<evidence type="ECO:0000256" key="1">
    <source>
        <dbReference type="SAM" id="MobiDB-lite"/>
    </source>
</evidence>
<sequence>MASRRGHDGRRRVRDAGDAGGVELGSSGTGDGGRRPEVVQGTREGRRRRGGPTAQGASPGREDGADAATDPQ</sequence>
<reference evidence="2 3" key="3">
    <citation type="journal article" date="2013" name="Rice">
        <title>Improvement of the Oryza sativa Nipponbare reference genome using next generation sequence and optical map data.</title>
        <authorList>
            <person name="Kawahara Y."/>
            <person name="de la Bastide M."/>
            <person name="Hamilton J.P."/>
            <person name="Kanamori H."/>
            <person name="McCombie W.R."/>
            <person name="Ouyang S."/>
            <person name="Schwartz D.C."/>
            <person name="Tanaka T."/>
            <person name="Wu J."/>
            <person name="Zhou S."/>
            <person name="Childs K.L."/>
            <person name="Davidson R.M."/>
            <person name="Lin H."/>
            <person name="Quesada-Ocampo L."/>
            <person name="Vaillancourt B."/>
            <person name="Sakai H."/>
            <person name="Lee S.S."/>
            <person name="Kim J."/>
            <person name="Numa H."/>
            <person name="Itoh T."/>
            <person name="Buell C.R."/>
            <person name="Matsumoto T."/>
        </authorList>
    </citation>
    <scope>NUCLEOTIDE SEQUENCE [LARGE SCALE GENOMIC DNA]</scope>
    <source>
        <strain evidence="3">cv. Nipponbare</strain>
    </source>
</reference>
<gene>
    <name evidence="2" type="ordered locus">Os09g0297700</name>
    <name evidence="2" type="ORF">OSNPB_090297700</name>
</gene>
<evidence type="ECO:0000313" key="3">
    <source>
        <dbReference type="Proteomes" id="UP000059680"/>
    </source>
</evidence>
<protein>
    <submittedName>
        <fullName evidence="2">Os09g0297700 protein</fullName>
    </submittedName>
</protein>
<keyword evidence="3" id="KW-1185">Reference proteome</keyword>
<dbReference type="Proteomes" id="UP000059680">
    <property type="component" value="Chromosome 9"/>
</dbReference>
<dbReference type="PaxDb" id="39947-A0A0N7KQI6"/>
<feature type="region of interest" description="Disordered" evidence="1">
    <location>
        <begin position="1"/>
        <end position="72"/>
    </location>
</feature>
<name>A0A0N7KQI6_ORYSJ</name>
<reference evidence="3" key="1">
    <citation type="journal article" date="2005" name="Nature">
        <title>The map-based sequence of the rice genome.</title>
        <authorList>
            <consortium name="International rice genome sequencing project (IRGSP)"/>
            <person name="Matsumoto T."/>
            <person name="Wu J."/>
            <person name="Kanamori H."/>
            <person name="Katayose Y."/>
            <person name="Fujisawa M."/>
            <person name="Namiki N."/>
            <person name="Mizuno H."/>
            <person name="Yamamoto K."/>
            <person name="Antonio B.A."/>
            <person name="Baba T."/>
            <person name="Sakata K."/>
            <person name="Nagamura Y."/>
            <person name="Aoki H."/>
            <person name="Arikawa K."/>
            <person name="Arita K."/>
            <person name="Bito T."/>
            <person name="Chiden Y."/>
            <person name="Fujitsuka N."/>
            <person name="Fukunaka R."/>
            <person name="Hamada M."/>
            <person name="Harada C."/>
            <person name="Hayashi A."/>
            <person name="Hijishita S."/>
            <person name="Honda M."/>
            <person name="Hosokawa S."/>
            <person name="Ichikawa Y."/>
            <person name="Idonuma A."/>
            <person name="Iijima M."/>
            <person name="Ikeda M."/>
            <person name="Ikeno M."/>
            <person name="Ito K."/>
            <person name="Ito S."/>
            <person name="Ito T."/>
            <person name="Ito Y."/>
            <person name="Ito Y."/>
            <person name="Iwabuchi A."/>
            <person name="Kamiya K."/>
            <person name="Karasawa W."/>
            <person name="Kurita K."/>
            <person name="Katagiri S."/>
            <person name="Kikuta A."/>
            <person name="Kobayashi H."/>
            <person name="Kobayashi N."/>
            <person name="Machita K."/>
            <person name="Maehara T."/>
            <person name="Masukawa M."/>
            <person name="Mizubayashi T."/>
            <person name="Mukai Y."/>
            <person name="Nagasaki H."/>
            <person name="Nagata Y."/>
            <person name="Naito S."/>
            <person name="Nakashima M."/>
            <person name="Nakama Y."/>
            <person name="Nakamichi Y."/>
            <person name="Nakamura M."/>
            <person name="Meguro A."/>
            <person name="Negishi M."/>
            <person name="Ohta I."/>
            <person name="Ohta T."/>
            <person name="Okamoto M."/>
            <person name="Ono N."/>
            <person name="Saji S."/>
            <person name="Sakaguchi M."/>
            <person name="Sakai K."/>
            <person name="Shibata M."/>
            <person name="Shimokawa T."/>
            <person name="Song J."/>
            <person name="Takazaki Y."/>
            <person name="Terasawa K."/>
            <person name="Tsugane M."/>
            <person name="Tsuji K."/>
            <person name="Ueda S."/>
            <person name="Waki K."/>
            <person name="Yamagata H."/>
            <person name="Yamamoto M."/>
            <person name="Yamamoto S."/>
            <person name="Yamane H."/>
            <person name="Yoshiki S."/>
            <person name="Yoshihara R."/>
            <person name="Yukawa K."/>
            <person name="Zhong H."/>
            <person name="Yano M."/>
            <person name="Yuan Q."/>
            <person name="Ouyang S."/>
            <person name="Liu J."/>
            <person name="Jones K.M."/>
            <person name="Gansberger K."/>
            <person name="Moffat K."/>
            <person name="Hill J."/>
            <person name="Bera J."/>
            <person name="Fadrosh D."/>
            <person name="Jin S."/>
            <person name="Johri S."/>
            <person name="Kim M."/>
            <person name="Overton L."/>
            <person name="Reardon M."/>
            <person name="Tsitrin T."/>
            <person name="Vuong H."/>
            <person name="Weaver B."/>
            <person name="Ciecko A."/>
            <person name="Tallon L."/>
            <person name="Jackson J."/>
            <person name="Pai G."/>
            <person name="Aken S.V."/>
            <person name="Utterback T."/>
            <person name="Reidmuller S."/>
            <person name="Feldblyum T."/>
            <person name="Hsiao J."/>
            <person name="Zismann V."/>
            <person name="Iobst S."/>
            <person name="de Vazeille A.R."/>
            <person name="Buell C.R."/>
            <person name="Ying K."/>
            <person name="Li Y."/>
            <person name="Lu T."/>
            <person name="Huang Y."/>
            <person name="Zhao Q."/>
            <person name="Feng Q."/>
            <person name="Zhang L."/>
            <person name="Zhu J."/>
            <person name="Weng Q."/>
            <person name="Mu J."/>
            <person name="Lu Y."/>
            <person name="Fan D."/>
            <person name="Liu Y."/>
            <person name="Guan J."/>
            <person name="Zhang Y."/>
            <person name="Yu S."/>
            <person name="Liu X."/>
            <person name="Zhang Y."/>
            <person name="Hong G."/>
            <person name="Han B."/>
            <person name="Choisne N."/>
            <person name="Demange N."/>
            <person name="Orjeda G."/>
            <person name="Samain S."/>
            <person name="Cattolico L."/>
            <person name="Pelletier E."/>
            <person name="Couloux A."/>
            <person name="Segurens B."/>
            <person name="Wincker P."/>
            <person name="D'Hont A."/>
            <person name="Scarpelli C."/>
            <person name="Weissenbach J."/>
            <person name="Salanoubat M."/>
            <person name="Quetier F."/>
            <person name="Yu Y."/>
            <person name="Kim H.R."/>
            <person name="Rambo T."/>
            <person name="Currie J."/>
            <person name="Collura K."/>
            <person name="Luo M."/>
            <person name="Yang T."/>
            <person name="Ammiraju J.S.S."/>
            <person name="Engler F."/>
            <person name="Soderlund C."/>
            <person name="Wing R.A."/>
            <person name="Palmer L.E."/>
            <person name="de la Bastide M."/>
            <person name="Spiegel L."/>
            <person name="Nascimento L."/>
            <person name="Zutavern T."/>
            <person name="O'Shaughnessy A."/>
            <person name="Dike S."/>
            <person name="Dedhia N."/>
            <person name="Preston R."/>
            <person name="Balija V."/>
            <person name="McCombie W.R."/>
            <person name="Chow T."/>
            <person name="Chen H."/>
            <person name="Chung M."/>
            <person name="Chen C."/>
            <person name="Shaw J."/>
            <person name="Wu H."/>
            <person name="Hsiao K."/>
            <person name="Chao Y."/>
            <person name="Chu M."/>
            <person name="Cheng C."/>
            <person name="Hour A."/>
            <person name="Lee P."/>
            <person name="Lin S."/>
            <person name="Lin Y."/>
            <person name="Liou J."/>
            <person name="Liu S."/>
            <person name="Hsing Y."/>
            <person name="Raghuvanshi S."/>
            <person name="Mohanty A."/>
            <person name="Bharti A.K."/>
            <person name="Gaur A."/>
            <person name="Gupta V."/>
            <person name="Kumar D."/>
            <person name="Ravi V."/>
            <person name="Vij S."/>
            <person name="Kapur A."/>
            <person name="Khurana P."/>
            <person name="Khurana P."/>
            <person name="Khurana J.P."/>
            <person name="Tyagi A.K."/>
            <person name="Gaikwad K."/>
            <person name="Singh A."/>
            <person name="Dalal V."/>
            <person name="Srivastava S."/>
            <person name="Dixit A."/>
            <person name="Pal A.K."/>
            <person name="Ghazi I.A."/>
            <person name="Yadav M."/>
            <person name="Pandit A."/>
            <person name="Bhargava A."/>
            <person name="Sureshbabu K."/>
            <person name="Batra K."/>
            <person name="Sharma T.R."/>
            <person name="Mohapatra T."/>
            <person name="Singh N.K."/>
            <person name="Messing J."/>
            <person name="Nelson A.B."/>
            <person name="Fuks G."/>
            <person name="Kavchok S."/>
            <person name="Keizer G."/>
            <person name="Linton E."/>
            <person name="Llaca V."/>
            <person name="Song R."/>
            <person name="Tanyolac B."/>
            <person name="Young S."/>
            <person name="Ho-Il K."/>
            <person name="Hahn J.H."/>
            <person name="Sangsakoo G."/>
            <person name="Vanavichit A."/>
            <person name="de Mattos Luiz.A.T."/>
            <person name="Zimmer P.D."/>
            <person name="Malone G."/>
            <person name="Dellagostin O."/>
            <person name="de Oliveira A.C."/>
            <person name="Bevan M."/>
            <person name="Bancroft I."/>
            <person name="Minx P."/>
            <person name="Cordum H."/>
            <person name="Wilson R."/>
            <person name="Cheng Z."/>
            <person name="Jin W."/>
            <person name="Jiang J."/>
            <person name="Leong S.A."/>
            <person name="Iwama H."/>
            <person name="Gojobori T."/>
            <person name="Itoh T."/>
            <person name="Niimura Y."/>
            <person name="Fujii Y."/>
            <person name="Habara T."/>
            <person name="Sakai H."/>
            <person name="Sato Y."/>
            <person name="Wilson G."/>
            <person name="Kumar K."/>
            <person name="McCouch S."/>
            <person name="Juretic N."/>
            <person name="Hoen D."/>
            <person name="Wright S."/>
            <person name="Bruskiewich R."/>
            <person name="Bureau T."/>
            <person name="Miyao A."/>
            <person name="Hirochika H."/>
            <person name="Nishikawa T."/>
            <person name="Kadowaki K."/>
            <person name="Sugiura M."/>
            <person name="Burr B."/>
            <person name="Sasaki T."/>
        </authorList>
    </citation>
    <scope>NUCLEOTIDE SEQUENCE [LARGE SCALE GENOMIC DNA]</scope>
    <source>
        <strain evidence="3">cv. Nipponbare</strain>
    </source>
</reference>
<dbReference type="EMBL" id="AP014965">
    <property type="protein sequence ID" value="BAT07322.1"/>
    <property type="molecule type" value="Genomic_DNA"/>
</dbReference>
<reference evidence="2 3" key="2">
    <citation type="journal article" date="2013" name="Plant Cell Physiol.">
        <title>Rice Annotation Project Database (RAP-DB): an integrative and interactive database for rice genomics.</title>
        <authorList>
            <person name="Sakai H."/>
            <person name="Lee S.S."/>
            <person name="Tanaka T."/>
            <person name="Numa H."/>
            <person name="Kim J."/>
            <person name="Kawahara Y."/>
            <person name="Wakimoto H."/>
            <person name="Yang C.C."/>
            <person name="Iwamoto M."/>
            <person name="Abe T."/>
            <person name="Yamada Y."/>
            <person name="Muto A."/>
            <person name="Inokuchi H."/>
            <person name="Ikemura T."/>
            <person name="Matsumoto T."/>
            <person name="Sasaki T."/>
            <person name="Itoh T."/>
        </authorList>
    </citation>
    <scope>NUCLEOTIDE SEQUENCE [LARGE SCALE GENOMIC DNA]</scope>
    <source>
        <strain evidence="3">cv. Nipponbare</strain>
    </source>
</reference>
<dbReference type="AlphaFoldDB" id="A0A0N7KQI6"/>
<evidence type="ECO:0000313" key="2">
    <source>
        <dbReference type="EMBL" id="BAT07322.1"/>
    </source>
</evidence>
<dbReference type="InParanoid" id="A0A0N7KQI6"/>
<organism evidence="2 3">
    <name type="scientific">Oryza sativa subsp. japonica</name>
    <name type="common">Rice</name>
    <dbReference type="NCBI Taxonomy" id="39947"/>
    <lineage>
        <taxon>Eukaryota</taxon>
        <taxon>Viridiplantae</taxon>
        <taxon>Streptophyta</taxon>
        <taxon>Embryophyta</taxon>
        <taxon>Tracheophyta</taxon>
        <taxon>Spermatophyta</taxon>
        <taxon>Magnoliopsida</taxon>
        <taxon>Liliopsida</taxon>
        <taxon>Poales</taxon>
        <taxon>Poaceae</taxon>
        <taxon>BOP clade</taxon>
        <taxon>Oryzoideae</taxon>
        <taxon>Oryzeae</taxon>
        <taxon>Oryzinae</taxon>
        <taxon>Oryza</taxon>
        <taxon>Oryza sativa</taxon>
    </lineage>
</organism>
<proteinExistence type="predicted"/>
<accession>A0A0N7KQI6</accession>
<feature type="compositionally biased region" description="Gly residues" evidence="1">
    <location>
        <begin position="18"/>
        <end position="31"/>
    </location>
</feature>